<dbReference type="GO" id="GO:0071467">
    <property type="term" value="P:cellular response to pH"/>
    <property type="evidence" value="ECO:0007669"/>
    <property type="project" value="InterPro"/>
</dbReference>
<evidence type="ECO:0000256" key="3">
    <source>
        <dbReference type="SAM" id="MobiDB-lite"/>
    </source>
</evidence>
<comment type="similarity">
    <text evidence="1">Belongs to the palC family.</text>
</comment>
<keyword evidence="6" id="KW-1185">Reference proteome</keyword>
<dbReference type="GO" id="GO:0005886">
    <property type="term" value="C:plasma membrane"/>
    <property type="evidence" value="ECO:0007669"/>
    <property type="project" value="TreeGrafter"/>
</dbReference>
<dbReference type="InterPro" id="IPR004328">
    <property type="entry name" value="BRO1_dom"/>
</dbReference>
<sequence length="500" mass="54978">MPPYLFPLPTTSLLTFSSLLTDPSGSYTSVLSEATAARTRLQLALKGVADNEPGSSALAVLDAVQVYLPYLKGIIACLDADELLFRGEPNFPWTSALTHYTLSSPILQLPSIHSEHLFVLLTWTLSLSNYACSILDSLPIFEIQSQSQSQKGGSIPYMSNEDEKRTTAGLSRAVDLLCQASGLSEYIAENVVLQLESIKKTSGGRIANGNKWPIESNRETFKGLSMMFLADAHLTAIRKLLLPVLLHTLFSPPGPPLPSNHPSASLLAKLYLHVTSLYTSARALLKVNQSSSISIDTSSSSTKKLFSRDKPSVGIDLDSSNEGEMIPTLKRYLKKESLLSAALSNKWLGIELGENQKSQKVGEAISYIKDSLMKLEEMENSKMKDKLKGLSITKGKERKKEERKNRKSRIEREIDDTRAWLRVYTKLNDTVAFQPIPPVSSLIAPSGRPIFGSKPFVPPQSKFEPAHRLPGPNGEDEEDQEKQTGKSDGDGEYAGKGNYF</sequence>
<proteinExistence type="inferred from homology"/>
<organism evidence="5 6">
    <name type="scientific">Kwoniella dendrophila CBS 6074</name>
    <dbReference type="NCBI Taxonomy" id="1295534"/>
    <lineage>
        <taxon>Eukaryota</taxon>
        <taxon>Fungi</taxon>
        <taxon>Dikarya</taxon>
        <taxon>Basidiomycota</taxon>
        <taxon>Agaricomycotina</taxon>
        <taxon>Tremellomycetes</taxon>
        <taxon>Tremellales</taxon>
        <taxon>Cryptococcaceae</taxon>
        <taxon>Kwoniella</taxon>
    </lineage>
</organism>
<feature type="domain" description="BRO1" evidence="4">
    <location>
        <begin position="2"/>
        <end position="500"/>
    </location>
</feature>
<evidence type="ECO:0000256" key="1">
    <source>
        <dbReference type="ARBA" id="ARBA00010997"/>
    </source>
</evidence>
<dbReference type="PANTHER" id="PTHR40463:SF1">
    <property type="entry name" value="PH-RESPONSE REGULATOR PROTEIN PALC"/>
    <property type="match status" value="1"/>
</dbReference>
<dbReference type="EMBL" id="CP144104">
    <property type="protein sequence ID" value="WWC90686.1"/>
    <property type="molecule type" value="Genomic_DNA"/>
</dbReference>
<dbReference type="AlphaFoldDB" id="A0AAX4JYX6"/>
<dbReference type="RefSeq" id="XP_066077449.1">
    <property type="nucleotide sequence ID" value="XM_066221352.1"/>
</dbReference>
<feature type="region of interest" description="Disordered" evidence="3">
    <location>
        <begin position="450"/>
        <end position="500"/>
    </location>
</feature>
<evidence type="ECO:0000313" key="6">
    <source>
        <dbReference type="Proteomes" id="UP001355207"/>
    </source>
</evidence>
<dbReference type="GeneID" id="91096293"/>
<protein>
    <recommendedName>
        <fullName evidence="2">pH-response regulator protein palC</fullName>
    </recommendedName>
</protein>
<dbReference type="InterPro" id="IPR038499">
    <property type="entry name" value="BRO1_sf"/>
</dbReference>
<dbReference type="Pfam" id="PF03097">
    <property type="entry name" value="BRO1"/>
    <property type="match status" value="1"/>
</dbReference>
<accession>A0AAX4JYX6</accession>
<name>A0AAX4JYX6_9TREE</name>
<evidence type="ECO:0000256" key="2">
    <source>
        <dbReference type="ARBA" id="ARBA00022193"/>
    </source>
</evidence>
<dbReference type="Proteomes" id="UP001355207">
    <property type="component" value="Chromosome 7"/>
</dbReference>
<reference evidence="5 6" key="1">
    <citation type="submission" date="2024-01" db="EMBL/GenBank/DDBJ databases">
        <title>Comparative genomics of Cryptococcus and Kwoniella reveals pathogenesis evolution and contrasting modes of karyotype evolution via chromosome fusion or intercentromeric recombination.</title>
        <authorList>
            <person name="Coelho M.A."/>
            <person name="David-Palma M."/>
            <person name="Shea T."/>
            <person name="Bowers K."/>
            <person name="McGinley-Smith S."/>
            <person name="Mohammad A.W."/>
            <person name="Gnirke A."/>
            <person name="Yurkov A.M."/>
            <person name="Nowrousian M."/>
            <person name="Sun S."/>
            <person name="Cuomo C.A."/>
            <person name="Heitman J."/>
        </authorList>
    </citation>
    <scope>NUCLEOTIDE SEQUENCE [LARGE SCALE GENOMIC DNA]</scope>
    <source>
        <strain evidence="5 6">CBS 6074</strain>
    </source>
</reference>
<dbReference type="Gene3D" id="1.25.40.280">
    <property type="entry name" value="alix/aip1 like domains"/>
    <property type="match status" value="1"/>
</dbReference>
<dbReference type="PANTHER" id="PTHR40463">
    <property type="entry name" value="PH-RESPONSE REGULATOR PROTEIN PALC"/>
    <property type="match status" value="1"/>
</dbReference>
<dbReference type="PROSITE" id="PS51180">
    <property type="entry name" value="BRO1"/>
    <property type="match status" value="1"/>
</dbReference>
<feature type="region of interest" description="Disordered" evidence="3">
    <location>
        <begin position="386"/>
        <end position="409"/>
    </location>
</feature>
<evidence type="ECO:0000313" key="5">
    <source>
        <dbReference type="EMBL" id="WWC90686.1"/>
    </source>
</evidence>
<evidence type="ECO:0000259" key="4">
    <source>
        <dbReference type="PROSITE" id="PS51180"/>
    </source>
</evidence>
<dbReference type="InterPro" id="IPR037505">
    <property type="entry name" value="pH-resp_palC"/>
</dbReference>
<dbReference type="SMART" id="SM01041">
    <property type="entry name" value="BRO1"/>
    <property type="match status" value="1"/>
</dbReference>
<gene>
    <name evidence="5" type="ORF">L201_005623</name>
</gene>